<dbReference type="CDD" id="cd14944">
    <property type="entry name" value="TRAPPC6A_Trs33"/>
    <property type="match status" value="1"/>
</dbReference>
<comment type="subcellular location">
    <subcellularLocation>
        <location evidence="1">Golgi apparatus</location>
        <location evidence="1">cis-Golgi network</location>
    </subcellularLocation>
</comment>
<dbReference type="GO" id="GO:0005802">
    <property type="term" value="C:trans-Golgi network"/>
    <property type="evidence" value="ECO:0007669"/>
    <property type="project" value="TreeGrafter"/>
</dbReference>
<evidence type="ECO:0000313" key="3">
    <source>
        <dbReference type="EMBL" id="KAK2709391.1"/>
    </source>
</evidence>
<dbReference type="InterPro" id="IPR007194">
    <property type="entry name" value="TRAPP_component"/>
</dbReference>
<dbReference type="InterPro" id="IPR024096">
    <property type="entry name" value="NO_sig/Golgi_transp_ligand-bd"/>
</dbReference>
<accession>A0AA88L1Q7</accession>
<dbReference type="Gene3D" id="3.30.1380.20">
    <property type="entry name" value="Trafficking protein particle complex subunit 3"/>
    <property type="match status" value="1"/>
</dbReference>
<dbReference type="GO" id="GO:0030008">
    <property type="term" value="C:TRAPP complex"/>
    <property type="evidence" value="ECO:0007669"/>
    <property type="project" value="TreeGrafter"/>
</dbReference>
<dbReference type="PANTHER" id="PTHR12817:SF0">
    <property type="entry name" value="GEO08327P1"/>
    <property type="match status" value="1"/>
</dbReference>
<dbReference type="Proteomes" id="UP001187531">
    <property type="component" value="Unassembled WGS sequence"/>
</dbReference>
<evidence type="ECO:0000256" key="1">
    <source>
        <dbReference type="ARBA" id="ARBA00004222"/>
    </source>
</evidence>
<dbReference type="EMBL" id="JAVRJZ010000017">
    <property type="protein sequence ID" value="KAK2709391.1"/>
    <property type="molecule type" value="Genomic_DNA"/>
</dbReference>
<dbReference type="PANTHER" id="PTHR12817">
    <property type="entry name" value="TRAFFICKING PROTEIN PARTICLE COMPLEX SUBUNIT 6B"/>
    <property type="match status" value="1"/>
</dbReference>
<dbReference type="SUPFAM" id="SSF111126">
    <property type="entry name" value="Ligand-binding domain in the NO signalling and Golgi transport"/>
    <property type="match status" value="1"/>
</dbReference>
<organism evidence="3 4">
    <name type="scientific">Artemia franciscana</name>
    <name type="common">Brine shrimp</name>
    <name type="synonym">Artemia sanfranciscana</name>
    <dbReference type="NCBI Taxonomy" id="6661"/>
    <lineage>
        <taxon>Eukaryota</taxon>
        <taxon>Metazoa</taxon>
        <taxon>Ecdysozoa</taxon>
        <taxon>Arthropoda</taxon>
        <taxon>Crustacea</taxon>
        <taxon>Branchiopoda</taxon>
        <taxon>Anostraca</taxon>
        <taxon>Artemiidae</taxon>
        <taxon>Artemia</taxon>
    </lineage>
</organism>
<comment type="similarity">
    <text evidence="2">Belongs to the TRAPP small subunits family. BET3 subfamily.</text>
</comment>
<dbReference type="GO" id="GO:0005801">
    <property type="term" value="C:cis-Golgi network"/>
    <property type="evidence" value="ECO:0007669"/>
    <property type="project" value="TreeGrafter"/>
</dbReference>
<evidence type="ECO:0000256" key="2">
    <source>
        <dbReference type="ARBA" id="ARBA00006218"/>
    </source>
</evidence>
<comment type="caution">
    <text evidence="3">The sequence shown here is derived from an EMBL/GenBank/DDBJ whole genome shotgun (WGS) entry which is preliminary data.</text>
</comment>
<gene>
    <name evidence="3" type="ORF">QYM36_013154</name>
</gene>
<evidence type="ECO:0000313" key="4">
    <source>
        <dbReference type="Proteomes" id="UP001187531"/>
    </source>
</evidence>
<name>A0AA88L1Q7_ARTSF</name>
<dbReference type="AlphaFoldDB" id="A0AA88L1Q7"/>
<dbReference type="Pfam" id="PF04051">
    <property type="entry name" value="TRAPP"/>
    <property type="match status" value="1"/>
</dbReference>
<keyword evidence="4" id="KW-1185">Reference proteome</keyword>
<sequence length="312" mass="36410">MGLEEGSTWFLNSLSENNPTEYLRLFKNHVEPSSNPIFERFKFHKQNQKEFETIEQYITDLKLVAQNCSYSQQDEMVRDQLIFGLKNDRLRERLLAEGESLTLDRAVLICRTFQETQAQLQTMHNEAKQTLKQEVDAVVNEHDGALFCLFHTKVGEMELLEDVGSHLWENNNYVAFEYDAICDERISKLEYIGFSSGLRLAERFTRDLPRFKDELDIIKFLCKDFWTAVFKKQVDNLRTNHQGVYVLQDSKFRMLEKVSNGRQYLDKSSRLLVYTCGLIRGWLAALNVPCVVTAEVISMPACKFHIHLQRSS</sequence>
<dbReference type="GO" id="GO:0006888">
    <property type="term" value="P:endoplasmic reticulum to Golgi vesicle-mediated transport"/>
    <property type="evidence" value="ECO:0007669"/>
    <property type="project" value="TreeGrafter"/>
</dbReference>
<protein>
    <submittedName>
        <fullName evidence="3">Uncharacterized protein</fullName>
    </submittedName>
</protein>
<proteinExistence type="inferred from homology"/>
<reference evidence="3" key="1">
    <citation type="submission" date="2023-07" db="EMBL/GenBank/DDBJ databases">
        <title>Chromosome-level genome assembly of Artemia franciscana.</title>
        <authorList>
            <person name="Jo E."/>
        </authorList>
    </citation>
    <scope>NUCLEOTIDE SEQUENCE</scope>
    <source>
        <tissue evidence="3">Whole body</tissue>
    </source>
</reference>
<dbReference type="InterPro" id="IPR037992">
    <property type="entry name" value="TRAPPC6/Trs33"/>
</dbReference>